<reference evidence="2" key="1">
    <citation type="submission" date="2023-01" db="EMBL/GenBank/DDBJ databases">
        <authorList>
            <person name="Bendele M."/>
            <person name="Baldwin A.R."/>
            <person name="Chauncey H.A."/>
            <person name="Connelly K.A."/>
            <person name="Daniel I."/>
            <person name="Fitzgerald E.B."/>
            <person name="McKinney B.E."/>
            <person name="Murray D.M."/>
            <person name="Parshall S."/>
            <person name="Stokes L.T."/>
            <person name="Tanaka K.N."/>
            <person name="Vinson E.C."/>
            <person name="Klevikis C."/>
            <person name="Temple L."/>
            <person name="Utz L."/>
            <person name="Rinehart C.A."/>
            <person name="Garlena R.A."/>
            <person name="Russell D.A."/>
            <person name="Jacobs-Sera D."/>
            <person name="Hatfull G.F."/>
        </authorList>
    </citation>
    <scope>NUCLEOTIDE SEQUENCE [LARGE SCALE GENOMIC DNA]</scope>
</reference>
<dbReference type="Proteomes" id="UP001219759">
    <property type="component" value="Segment"/>
</dbReference>
<evidence type="ECO:0000313" key="1">
    <source>
        <dbReference type="EMBL" id="WDS52048.1"/>
    </source>
</evidence>
<dbReference type="Pfam" id="PF16945">
    <property type="entry name" value="Phage_r1t_holin"/>
    <property type="match status" value="1"/>
</dbReference>
<keyword evidence="2" id="KW-1185">Reference proteome</keyword>
<dbReference type="InterPro" id="IPR020109">
    <property type="entry name" value="Holin_r1t"/>
</dbReference>
<gene>
    <name evidence="1" type="primary">22</name>
    <name evidence="1" type="ORF">SEA_CARON_22</name>
</gene>
<organism evidence="1 2">
    <name type="scientific">Microbacterium phage Caron</name>
    <dbReference type="NCBI Taxonomy" id="3028494"/>
    <lineage>
        <taxon>Viruses</taxon>
        <taxon>Duplodnaviria</taxon>
        <taxon>Heunggongvirae</taxon>
        <taxon>Uroviricota</taxon>
        <taxon>Caudoviricetes</taxon>
        <taxon>Casidaviridae</taxon>
        <taxon>Barnstormervirus</taxon>
        <taxon>Barnstormervirus caron</taxon>
    </lineage>
</organism>
<accession>A0AAE9ZKT6</accession>
<proteinExistence type="predicted"/>
<name>A0AAE9ZKT6_9CAUD</name>
<sequence>MTTPLTRAELRAMREASAPARPTLFTGLFWADLAERVITSAAGGALAVASASTFLLGQPDSWAAMGIGAGTAALVSLLKGIVAARTGSASLVPSV</sequence>
<dbReference type="EMBL" id="OQ190481">
    <property type="protein sequence ID" value="WDS52048.1"/>
    <property type="molecule type" value="Genomic_DNA"/>
</dbReference>
<evidence type="ECO:0000313" key="2">
    <source>
        <dbReference type="Proteomes" id="UP001219759"/>
    </source>
</evidence>
<protein>
    <submittedName>
        <fullName evidence="1">Holin</fullName>
    </submittedName>
</protein>